<dbReference type="EMBL" id="BQNB010015665">
    <property type="protein sequence ID" value="GJT42675.1"/>
    <property type="molecule type" value="Genomic_DNA"/>
</dbReference>
<keyword evidence="3" id="KW-1185">Reference proteome</keyword>
<proteinExistence type="predicted"/>
<accession>A0ABQ5DU01</accession>
<dbReference type="Proteomes" id="UP001151760">
    <property type="component" value="Unassembled WGS sequence"/>
</dbReference>
<name>A0ABQ5DU01_9ASTR</name>
<sequence length="103" mass="11128">MVDFSAVLGSLGILNARSGGNAVNLQQHISEKISRIPGLNEIRNPFDVSLENLQGIPDSLSTLSQYLTRLRQQFNDTVRSQSPGAGVGAQESHAKSSKNFCDE</sequence>
<gene>
    <name evidence="2" type="ORF">Tco_0951390</name>
</gene>
<evidence type="ECO:0000313" key="3">
    <source>
        <dbReference type="Proteomes" id="UP001151760"/>
    </source>
</evidence>
<reference evidence="2" key="2">
    <citation type="submission" date="2022-01" db="EMBL/GenBank/DDBJ databases">
        <authorList>
            <person name="Yamashiro T."/>
            <person name="Shiraishi A."/>
            <person name="Satake H."/>
            <person name="Nakayama K."/>
        </authorList>
    </citation>
    <scope>NUCLEOTIDE SEQUENCE</scope>
</reference>
<protein>
    <submittedName>
        <fullName evidence="2">Uncharacterized protein</fullName>
    </submittedName>
</protein>
<evidence type="ECO:0000313" key="2">
    <source>
        <dbReference type="EMBL" id="GJT42675.1"/>
    </source>
</evidence>
<comment type="caution">
    <text evidence="2">The sequence shown here is derived from an EMBL/GenBank/DDBJ whole genome shotgun (WGS) entry which is preliminary data.</text>
</comment>
<organism evidence="2 3">
    <name type="scientific">Tanacetum coccineum</name>
    <dbReference type="NCBI Taxonomy" id="301880"/>
    <lineage>
        <taxon>Eukaryota</taxon>
        <taxon>Viridiplantae</taxon>
        <taxon>Streptophyta</taxon>
        <taxon>Embryophyta</taxon>
        <taxon>Tracheophyta</taxon>
        <taxon>Spermatophyta</taxon>
        <taxon>Magnoliopsida</taxon>
        <taxon>eudicotyledons</taxon>
        <taxon>Gunneridae</taxon>
        <taxon>Pentapetalae</taxon>
        <taxon>asterids</taxon>
        <taxon>campanulids</taxon>
        <taxon>Asterales</taxon>
        <taxon>Asteraceae</taxon>
        <taxon>Asteroideae</taxon>
        <taxon>Anthemideae</taxon>
        <taxon>Anthemidinae</taxon>
        <taxon>Tanacetum</taxon>
    </lineage>
</organism>
<evidence type="ECO:0000256" key="1">
    <source>
        <dbReference type="SAM" id="MobiDB-lite"/>
    </source>
</evidence>
<feature type="region of interest" description="Disordered" evidence="1">
    <location>
        <begin position="77"/>
        <end position="103"/>
    </location>
</feature>
<reference evidence="2" key="1">
    <citation type="journal article" date="2022" name="Int. J. Mol. Sci.">
        <title>Draft Genome of Tanacetum Coccineum: Genomic Comparison of Closely Related Tanacetum-Family Plants.</title>
        <authorList>
            <person name="Yamashiro T."/>
            <person name="Shiraishi A."/>
            <person name="Nakayama K."/>
            <person name="Satake H."/>
        </authorList>
    </citation>
    <scope>NUCLEOTIDE SEQUENCE</scope>
</reference>